<dbReference type="GO" id="GO:0005524">
    <property type="term" value="F:ATP binding"/>
    <property type="evidence" value="ECO:0007669"/>
    <property type="project" value="UniProtKB-KW"/>
</dbReference>
<comment type="similarity">
    <text evidence="2">Belongs to the activator 1 large subunit family.</text>
</comment>
<sequence>MDKKRAGASDGGDAKRIKSEPVWRQMAQRRAAGPVAPGSKAIPEGKPHCLAGLTLVFTGELSSISRDDAVDLAKRYGAKVTTAPSSKTSYVILGEGAGAKKLEMIQKNKIKTLDEDGFLGLIAERGTQKLDPAVTKKLEEEEKKVQAAAKALDTPNTTPGQLWTSKYAPRQLRDLVGNKAQIEKLQAWLRDWPKSLKANFKKPGPNATNTFRGMLISGAPGIGKTTAVHLVCALEGYEVLELNASDTRSKKLLESELSDTIHNRSIGSWMRGQPTKGRLAIVLDEVDGMSGGDRGGVGAINALIRKSQVPIICICNDRRNPKMQPLYTTTFNMTFSKPTVQAIRSRMLSIAFREGLRVPAEVMDQLILAAQGDLRLVTNMLSTWKLSQKTMSFDQGKAFGAMHQKPTMHTPFSLYSELMSPQRFGPLNKQSLNDKLDYYFQDHSIVPLMVAENYIKSLPAPVQKESAAPLREWKHLHAIAQASNSISDSDLIESLMRGAQQHWSLLPHHGIASTIRPCSLTYGGHSSFPAFPSFLGQNSKRMRLQRQLVELQTHLRLRTTGSKDDVRQSYVSGLLGQVVDPLLDRGQEGIRDAMQAMDEYYLMPQDRETLVELELTHGREDRLKKLPASAKSAWTRAYNAATHPVAFQPGATGAAPKARALASESIPDNEEAYVDDEPDDVDDPPKDDQRDALIRPTKPRKSKGAT</sequence>
<dbReference type="STRING" id="425264.A0A3G2SBI9"/>
<dbReference type="InterPro" id="IPR001357">
    <property type="entry name" value="BRCT_dom"/>
</dbReference>
<evidence type="ECO:0000256" key="7">
    <source>
        <dbReference type="ARBA" id="ARBA00023242"/>
    </source>
</evidence>
<dbReference type="GO" id="GO:0016887">
    <property type="term" value="F:ATP hydrolysis activity"/>
    <property type="evidence" value="ECO:0007669"/>
    <property type="project" value="InterPro"/>
</dbReference>
<dbReference type="Gene3D" id="1.10.8.60">
    <property type="match status" value="1"/>
</dbReference>
<keyword evidence="4" id="KW-0235">DNA replication</keyword>
<keyword evidence="11" id="KW-1185">Reference proteome</keyword>
<keyword evidence="7" id="KW-0539">Nucleus</keyword>
<evidence type="ECO:0000313" key="10">
    <source>
        <dbReference type="EMBL" id="AYO44788.1"/>
    </source>
</evidence>
<evidence type="ECO:0000256" key="2">
    <source>
        <dbReference type="ARBA" id="ARBA00006116"/>
    </source>
</evidence>
<dbReference type="InterPro" id="IPR012178">
    <property type="entry name" value="RFC1"/>
</dbReference>
<dbReference type="PROSITE" id="PS50172">
    <property type="entry name" value="BRCT"/>
    <property type="match status" value="1"/>
</dbReference>
<dbReference type="FunFam" id="3.40.50.300:FF:000395">
    <property type="entry name" value="Replication factor C subunit 1"/>
    <property type="match status" value="1"/>
</dbReference>
<dbReference type="CDD" id="cd18140">
    <property type="entry name" value="HLD_clamp_RFC"/>
    <property type="match status" value="1"/>
</dbReference>
<comment type="subcellular location">
    <subcellularLocation>
        <location evidence="1">Nucleus</location>
    </subcellularLocation>
</comment>
<dbReference type="Pfam" id="PF08519">
    <property type="entry name" value="RFC1"/>
    <property type="match status" value="1"/>
</dbReference>
<dbReference type="InterPro" id="IPR027417">
    <property type="entry name" value="P-loop_NTPase"/>
</dbReference>
<feature type="compositionally biased region" description="Acidic residues" evidence="8">
    <location>
        <begin position="667"/>
        <end position="682"/>
    </location>
</feature>
<organism evidence="10 11">
    <name type="scientific">Malassezia restricta (strain ATCC 96810 / NBRC 103918 / CBS 7877)</name>
    <name type="common">Seborrheic dermatitis infection agent</name>
    <dbReference type="NCBI Taxonomy" id="425264"/>
    <lineage>
        <taxon>Eukaryota</taxon>
        <taxon>Fungi</taxon>
        <taxon>Dikarya</taxon>
        <taxon>Basidiomycota</taxon>
        <taxon>Ustilaginomycotina</taxon>
        <taxon>Malasseziomycetes</taxon>
        <taxon>Malasseziales</taxon>
        <taxon>Malasseziaceae</taxon>
        <taxon>Malassezia</taxon>
    </lineage>
</organism>
<feature type="compositionally biased region" description="Basic and acidic residues" evidence="8">
    <location>
        <begin position="1"/>
        <end position="21"/>
    </location>
</feature>
<feature type="domain" description="BRCT" evidence="9">
    <location>
        <begin position="45"/>
        <end position="135"/>
    </location>
</feature>
<evidence type="ECO:0000256" key="6">
    <source>
        <dbReference type="ARBA" id="ARBA00022840"/>
    </source>
</evidence>
<keyword evidence="5" id="KW-0547">Nucleotide-binding</keyword>
<dbReference type="Pfam" id="PF25361">
    <property type="entry name" value="AAA_lid_RFC1"/>
    <property type="match status" value="1"/>
</dbReference>
<feature type="compositionally biased region" description="Basic residues" evidence="8">
    <location>
        <begin position="697"/>
        <end position="706"/>
    </location>
</feature>
<dbReference type="Pfam" id="PF00004">
    <property type="entry name" value="AAA"/>
    <property type="match status" value="1"/>
</dbReference>
<feature type="region of interest" description="Disordered" evidence="8">
    <location>
        <begin position="1"/>
        <end position="43"/>
    </location>
</feature>
<dbReference type="InterPro" id="IPR003959">
    <property type="entry name" value="ATPase_AAA_core"/>
</dbReference>
<dbReference type="PANTHER" id="PTHR23389:SF6">
    <property type="entry name" value="REPLICATION FACTOR C SUBUNIT 1"/>
    <property type="match status" value="1"/>
</dbReference>
<dbReference type="CDD" id="cd00009">
    <property type="entry name" value="AAA"/>
    <property type="match status" value="1"/>
</dbReference>
<dbReference type="GO" id="GO:0003677">
    <property type="term" value="F:DNA binding"/>
    <property type="evidence" value="ECO:0007669"/>
    <property type="project" value="InterPro"/>
</dbReference>
<dbReference type="SMART" id="SM00382">
    <property type="entry name" value="AAA"/>
    <property type="match status" value="1"/>
</dbReference>
<dbReference type="GO" id="GO:0005663">
    <property type="term" value="C:DNA replication factor C complex"/>
    <property type="evidence" value="ECO:0007669"/>
    <property type="project" value="InterPro"/>
</dbReference>
<evidence type="ECO:0000313" key="11">
    <source>
        <dbReference type="Proteomes" id="UP000269793"/>
    </source>
</evidence>
<dbReference type="Pfam" id="PF00533">
    <property type="entry name" value="BRCT"/>
    <property type="match status" value="1"/>
</dbReference>
<dbReference type="GO" id="GO:0006271">
    <property type="term" value="P:DNA strand elongation involved in DNA replication"/>
    <property type="evidence" value="ECO:0007669"/>
    <property type="project" value="UniProtKB-ARBA"/>
</dbReference>
<dbReference type="Proteomes" id="UP000269793">
    <property type="component" value="Chromosome VIII"/>
</dbReference>
<evidence type="ECO:0000256" key="3">
    <source>
        <dbReference type="ARBA" id="ARBA00020401"/>
    </source>
</evidence>
<dbReference type="OrthoDB" id="446168at2759"/>
<feature type="region of interest" description="Disordered" evidence="8">
    <location>
        <begin position="649"/>
        <end position="706"/>
    </location>
</feature>
<dbReference type="InterPro" id="IPR047854">
    <property type="entry name" value="RFC_lid"/>
</dbReference>
<dbReference type="SMART" id="SM00292">
    <property type="entry name" value="BRCT"/>
    <property type="match status" value="1"/>
</dbReference>
<dbReference type="GO" id="GO:0005634">
    <property type="term" value="C:nucleus"/>
    <property type="evidence" value="ECO:0007669"/>
    <property type="project" value="UniProtKB-SubCell"/>
</dbReference>
<evidence type="ECO:0000259" key="9">
    <source>
        <dbReference type="PROSITE" id="PS50172"/>
    </source>
</evidence>
<dbReference type="FunFam" id="3.40.50.10190:FF:000001">
    <property type="entry name" value="Replication factor C subunit 1"/>
    <property type="match status" value="1"/>
</dbReference>
<dbReference type="AlphaFoldDB" id="A0A3G2SBI9"/>
<dbReference type="InterPro" id="IPR013725">
    <property type="entry name" value="DNA_replication_fac_RFC1_C"/>
</dbReference>
<accession>A0A3G2SBI9</accession>
<dbReference type="GO" id="GO:0006281">
    <property type="term" value="P:DNA repair"/>
    <property type="evidence" value="ECO:0007669"/>
    <property type="project" value="InterPro"/>
</dbReference>
<gene>
    <name evidence="10" type="primary">rfc1</name>
    <name evidence="10" type="ORF">DNF11_3838</name>
</gene>
<evidence type="ECO:0000256" key="8">
    <source>
        <dbReference type="SAM" id="MobiDB-lite"/>
    </source>
</evidence>
<dbReference type="VEuPathDB" id="FungiDB:DNF11_3838"/>
<proteinExistence type="inferred from homology"/>
<dbReference type="SUPFAM" id="SSF48019">
    <property type="entry name" value="post-AAA+ oligomerization domain-like"/>
    <property type="match status" value="1"/>
</dbReference>
<evidence type="ECO:0000256" key="1">
    <source>
        <dbReference type="ARBA" id="ARBA00004123"/>
    </source>
</evidence>
<protein>
    <recommendedName>
        <fullName evidence="3">Replication factor C subunit 1</fullName>
    </recommendedName>
</protein>
<dbReference type="FunFam" id="1.10.8.60:FF:000021">
    <property type="entry name" value="Replication factor C subunit 1"/>
    <property type="match status" value="1"/>
</dbReference>
<feature type="compositionally biased region" description="Basic and acidic residues" evidence="8">
    <location>
        <begin position="683"/>
        <end position="693"/>
    </location>
</feature>
<evidence type="ECO:0000256" key="5">
    <source>
        <dbReference type="ARBA" id="ARBA00022741"/>
    </source>
</evidence>
<dbReference type="InterPro" id="IPR036420">
    <property type="entry name" value="BRCT_dom_sf"/>
</dbReference>
<dbReference type="Gene3D" id="3.40.50.10190">
    <property type="entry name" value="BRCT domain"/>
    <property type="match status" value="1"/>
</dbReference>
<dbReference type="InterPro" id="IPR003593">
    <property type="entry name" value="AAA+_ATPase"/>
</dbReference>
<dbReference type="Gene3D" id="1.20.272.10">
    <property type="match status" value="1"/>
</dbReference>
<dbReference type="GO" id="GO:0003689">
    <property type="term" value="F:DNA clamp loader activity"/>
    <property type="evidence" value="ECO:0007669"/>
    <property type="project" value="InterPro"/>
</dbReference>
<dbReference type="PIRSF" id="PIRSF036578">
    <property type="entry name" value="RFC1"/>
    <property type="match status" value="1"/>
</dbReference>
<dbReference type="Gene3D" id="3.40.50.300">
    <property type="entry name" value="P-loop containing nucleotide triphosphate hydrolases"/>
    <property type="match status" value="1"/>
</dbReference>
<name>A0A3G2SBI9_MALR7</name>
<dbReference type="InterPro" id="IPR008921">
    <property type="entry name" value="DNA_pol3_clamp-load_cplx_C"/>
</dbReference>
<keyword evidence="6" id="KW-0067">ATP-binding</keyword>
<reference evidence="10 11" key="1">
    <citation type="submission" date="2018-10" db="EMBL/GenBank/DDBJ databases">
        <title>Complete genome sequence of Malassezia restricta CBS 7877.</title>
        <authorList>
            <person name="Morand S.C."/>
            <person name="Bertignac M."/>
            <person name="Iltis A."/>
            <person name="Kolder I."/>
            <person name="Pirovano W."/>
            <person name="Jourdain R."/>
            <person name="Clavaud C."/>
        </authorList>
    </citation>
    <scope>NUCLEOTIDE SEQUENCE [LARGE SCALE GENOMIC DNA]</scope>
    <source>
        <strain evidence="10 11">CBS 7877</strain>
    </source>
</reference>
<dbReference type="SUPFAM" id="SSF52540">
    <property type="entry name" value="P-loop containing nucleoside triphosphate hydrolases"/>
    <property type="match status" value="1"/>
</dbReference>
<dbReference type="SUPFAM" id="SSF52113">
    <property type="entry name" value="BRCT domain"/>
    <property type="match status" value="1"/>
</dbReference>
<dbReference type="EMBL" id="CP033155">
    <property type="protein sequence ID" value="AYO44788.1"/>
    <property type="molecule type" value="Genomic_DNA"/>
</dbReference>
<evidence type="ECO:0000256" key="4">
    <source>
        <dbReference type="ARBA" id="ARBA00022705"/>
    </source>
</evidence>
<dbReference type="PANTHER" id="PTHR23389">
    <property type="entry name" value="CHROMOSOME TRANSMISSION FIDELITY FACTOR 18"/>
    <property type="match status" value="1"/>
</dbReference>